<evidence type="ECO:0000313" key="1">
    <source>
        <dbReference type="EMBL" id="MDT2691497.1"/>
    </source>
</evidence>
<proteinExistence type="predicted"/>
<evidence type="ECO:0000313" key="2">
    <source>
        <dbReference type="Proteomes" id="UP001183682"/>
    </source>
</evidence>
<gene>
    <name evidence="1" type="ORF">P7E30_15070</name>
</gene>
<accession>A0AAE4HR49</accession>
<reference evidence="1" key="1">
    <citation type="submission" date="2023-03" db="EMBL/GenBank/DDBJ databases">
        <authorList>
            <person name="Shen W."/>
            <person name="Cai J."/>
        </authorList>
    </citation>
    <scope>NUCLEOTIDE SEQUENCE</scope>
    <source>
        <strain evidence="1">K69-2</strain>
    </source>
</reference>
<protein>
    <submittedName>
        <fullName evidence="1">Uncharacterized protein</fullName>
    </submittedName>
</protein>
<dbReference type="Proteomes" id="UP001183682">
    <property type="component" value="Unassembled WGS sequence"/>
</dbReference>
<dbReference type="RefSeq" id="WP_311810040.1">
    <property type="nucleotide sequence ID" value="NZ_JARPZN010000015.1"/>
</dbReference>
<dbReference type="AlphaFoldDB" id="A0AAE4HR49"/>
<dbReference type="EMBL" id="JARPZN010000015">
    <property type="protein sequence ID" value="MDT2691497.1"/>
    <property type="molecule type" value="Genomic_DNA"/>
</dbReference>
<sequence length="165" mass="19033">MEKTFKISYIDAYLAIYDKTRYDIHKQIGVPESTLSNAANSSRGSDGLSGMVIKSISKALNKAPGEVFDDLLIVEEALKNLNANKPFSVDSKAYWTLINDQNVILKDFDYIKNQVVFALNEWLEMIEEPEEDRDFSGEFYQFVWSVMEEDDAFYWSDKEGNRIEN</sequence>
<organism evidence="1 2">
    <name type="scientific">Enterococcus gallinarum</name>
    <dbReference type="NCBI Taxonomy" id="1353"/>
    <lineage>
        <taxon>Bacteria</taxon>
        <taxon>Bacillati</taxon>
        <taxon>Bacillota</taxon>
        <taxon>Bacilli</taxon>
        <taxon>Lactobacillales</taxon>
        <taxon>Enterococcaceae</taxon>
        <taxon>Enterococcus</taxon>
    </lineage>
</organism>
<name>A0AAE4HR49_ENTGA</name>
<comment type="caution">
    <text evidence="1">The sequence shown here is derived from an EMBL/GenBank/DDBJ whole genome shotgun (WGS) entry which is preliminary data.</text>
</comment>